<keyword evidence="2" id="KW-1185">Reference proteome</keyword>
<protein>
    <submittedName>
        <fullName evidence="1">Uncharacterized protein</fullName>
    </submittedName>
</protein>
<evidence type="ECO:0000313" key="2">
    <source>
        <dbReference type="Proteomes" id="UP001057291"/>
    </source>
</evidence>
<dbReference type="AlphaFoldDB" id="A0AAV4LBZ8"/>
<dbReference type="Proteomes" id="UP001057291">
    <property type="component" value="Unassembled WGS sequence"/>
</dbReference>
<organism evidence="1 2">
    <name type="scientific">Collibacillus ludicampi</name>
    <dbReference type="NCBI Taxonomy" id="2771369"/>
    <lineage>
        <taxon>Bacteria</taxon>
        <taxon>Bacillati</taxon>
        <taxon>Bacillota</taxon>
        <taxon>Bacilli</taxon>
        <taxon>Bacillales</taxon>
        <taxon>Alicyclobacillaceae</taxon>
        <taxon>Collibacillus</taxon>
    </lineage>
</organism>
<reference evidence="1" key="1">
    <citation type="journal article" date="2023" name="Int. J. Syst. Evol. Microbiol.">
        <title>Collibacillus ludicampi gen. nov., sp. nov., a new soil bacterium of the family Alicyclobacillaceae.</title>
        <authorList>
            <person name="Jojima T."/>
            <person name="Ioku Y."/>
            <person name="Fukuta Y."/>
            <person name="Shirasaka N."/>
            <person name="Matsumura Y."/>
            <person name="Mori M."/>
        </authorList>
    </citation>
    <scope>NUCLEOTIDE SEQUENCE</scope>
    <source>
        <strain evidence="1">TP075</strain>
    </source>
</reference>
<gene>
    <name evidence="1" type="ORF">DNHGIG_07850</name>
</gene>
<dbReference type="EMBL" id="BOQE01000001">
    <property type="protein sequence ID" value="GIM45236.1"/>
    <property type="molecule type" value="Genomic_DNA"/>
</dbReference>
<proteinExistence type="predicted"/>
<accession>A0AAV4LBZ8</accession>
<name>A0AAV4LBZ8_9BACL</name>
<comment type="caution">
    <text evidence="1">The sequence shown here is derived from an EMBL/GenBank/DDBJ whole genome shotgun (WGS) entry which is preliminary data.</text>
</comment>
<sequence>MSGLKAQGLFTPEVAASVKQAAVQDVLANLGPLKEKAVGLIGPLERIVEQAIEKQVVLAKTKPPA</sequence>
<evidence type="ECO:0000313" key="1">
    <source>
        <dbReference type="EMBL" id="GIM45236.1"/>
    </source>
</evidence>